<evidence type="ECO:0000256" key="3">
    <source>
        <dbReference type="ARBA" id="ARBA00022676"/>
    </source>
</evidence>
<sequence>MAREAGRSPRTRLALAALAVLAVAVLFALHSFHVSHSAHKHFLEHHYASSEVGAASDSVATGSVAGLERARAQVGVSAGVESSNWESFQQRLVAARKEKMEADLKFLGMPVDPSASPAKLERTWERVVDEEAGENAAGGDAMAQMSDDRASSALEKLEADLVKSQEETENAREMAIIGSGLAAYEPPPPPRPPRLRVTAQQRHAAVAKPSHGPAAGRAHRPRSSLRSGGAGMETLSGGATCGGAPNPFDPLRPGGGGDTAQLTETLIEAVRRRRRRRLQAVEGVRNGAFSEAGRGGRYGVSCEPSAPVKARQACLERRFLKRCSEDDARAKAQKSARKPTADEQLLAKCIHSDFTDAQCSAPGAQERIRSAARALKGIQMVLDAKKPSRPNPSCLLYSKGKKCGEILSNEESSLTMGCGERGAGFPAAGCDRKLATGEKTVGGDNQIGQDFPLLRERDAVRDTYQTCAVVGNSMRLFDGSMPLHGSYVDRHDAVFRFNNELERIYHVLSLDTKGFGGEQRIIDEGGLEERVGFKTTFRLVNRKYTSQLLDGTDKIVRNGTKKVIPLTFSSTTLRPESGDERERPNSLLFWHYSSAPFVRTIQRKYKDQAGTIDLIAPEFANWLLDVFAQLRVDLLRIGLGPFTCYRSISSGIHGMMLAFLLCKEALSVFGFSVSTRNFADGFNHGRPSQSHSWDFETNLMKTLYAAGLVNVCHT</sequence>
<name>A0A830H8C7_9CHLO</name>
<comment type="similarity">
    <text evidence="2">Belongs to the glycosyltransferase 29 family.</text>
</comment>
<evidence type="ECO:0000256" key="1">
    <source>
        <dbReference type="ARBA" id="ARBA00004323"/>
    </source>
</evidence>
<evidence type="ECO:0000256" key="11">
    <source>
        <dbReference type="SAM" id="Coils"/>
    </source>
</evidence>
<evidence type="ECO:0000256" key="10">
    <source>
        <dbReference type="ARBA" id="ARBA00023180"/>
    </source>
</evidence>
<keyword evidence="3" id="KW-0328">Glycosyltransferase</keyword>
<keyword evidence="8" id="KW-0333">Golgi apparatus</keyword>
<evidence type="ECO:0000313" key="14">
    <source>
        <dbReference type="Proteomes" id="UP000660262"/>
    </source>
</evidence>
<comment type="caution">
    <text evidence="13">The sequence shown here is derived from an EMBL/GenBank/DDBJ whole genome shotgun (WGS) entry which is preliminary data.</text>
</comment>
<accession>A0A830H8C7</accession>
<dbReference type="InterPro" id="IPR038578">
    <property type="entry name" value="GT29-like_sf"/>
</dbReference>
<dbReference type="Pfam" id="PF00777">
    <property type="entry name" value="Glyco_transf_29"/>
    <property type="match status" value="1"/>
</dbReference>
<evidence type="ECO:0000256" key="5">
    <source>
        <dbReference type="ARBA" id="ARBA00022692"/>
    </source>
</evidence>
<feature type="coiled-coil region" evidence="11">
    <location>
        <begin position="147"/>
        <end position="174"/>
    </location>
</feature>
<evidence type="ECO:0000256" key="4">
    <source>
        <dbReference type="ARBA" id="ARBA00022679"/>
    </source>
</evidence>
<keyword evidence="6" id="KW-0735">Signal-anchor</keyword>
<dbReference type="AlphaFoldDB" id="A0A830H8C7"/>
<evidence type="ECO:0000256" key="7">
    <source>
        <dbReference type="ARBA" id="ARBA00022989"/>
    </source>
</evidence>
<feature type="region of interest" description="Disordered" evidence="12">
    <location>
        <begin position="206"/>
        <end position="233"/>
    </location>
</feature>
<comment type="subcellular location">
    <subcellularLocation>
        <location evidence="1">Golgi apparatus membrane</location>
        <topology evidence="1">Single-pass type II membrane protein</topology>
    </subcellularLocation>
</comment>
<organism evidence="13 14">
    <name type="scientific">Pycnococcus provasolii</name>
    <dbReference type="NCBI Taxonomy" id="41880"/>
    <lineage>
        <taxon>Eukaryota</taxon>
        <taxon>Viridiplantae</taxon>
        <taxon>Chlorophyta</taxon>
        <taxon>Pseudoscourfieldiophyceae</taxon>
        <taxon>Pseudoscourfieldiales</taxon>
        <taxon>Pycnococcaceae</taxon>
        <taxon>Pycnococcus</taxon>
    </lineage>
</organism>
<gene>
    <name evidence="13" type="ORF">PPROV_000159700</name>
</gene>
<dbReference type="OrthoDB" id="10589427at2759"/>
<evidence type="ECO:0000256" key="8">
    <source>
        <dbReference type="ARBA" id="ARBA00023034"/>
    </source>
</evidence>
<evidence type="ECO:0000313" key="13">
    <source>
        <dbReference type="EMBL" id="GHP02842.1"/>
    </source>
</evidence>
<keyword evidence="9" id="KW-0472">Membrane</keyword>
<reference evidence="13" key="1">
    <citation type="submission" date="2020-10" db="EMBL/GenBank/DDBJ databases">
        <title>Unveiling of a novel bifunctional photoreceptor, Dualchrome1, isolated from a cosmopolitan green alga.</title>
        <authorList>
            <person name="Suzuki S."/>
            <person name="Kawachi M."/>
        </authorList>
    </citation>
    <scope>NUCLEOTIDE SEQUENCE</scope>
    <source>
        <strain evidence="13">NIES 2893</strain>
    </source>
</reference>
<protein>
    <submittedName>
        <fullName evidence="13">Uncharacterized protein</fullName>
    </submittedName>
</protein>
<evidence type="ECO:0000256" key="2">
    <source>
        <dbReference type="ARBA" id="ARBA00006003"/>
    </source>
</evidence>
<keyword evidence="14" id="KW-1185">Reference proteome</keyword>
<dbReference type="Proteomes" id="UP000660262">
    <property type="component" value="Unassembled WGS sequence"/>
</dbReference>
<dbReference type="GO" id="GO:0008373">
    <property type="term" value="F:sialyltransferase activity"/>
    <property type="evidence" value="ECO:0007669"/>
    <property type="project" value="InterPro"/>
</dbReference>
<evidence type="ECO:0000256" key="6">
    <source>
        <dbReference type="ARBA" id="ARBA00022968"/>
    </source>
</evidence>
<keyword evidence="10" id="KW-0325">Glycoprotein</keyword>
<proteinExistence type="inferred from homology"/>
<dbReference type="Gene3D" id="3.90.1480.20">
    <property type="entry name" value="Glycosyl transferase family 29"/>
    <property type="match status" value="1"/>
</dbReference>
<keyword evidence="7" id="KW-1133">Transmembrane helix</keyword>
<dbReference type="InterPro" id="IPR001675">
    <property type="entry name" value="Glyco_trans_29"/>
</dbReference>
<keyword evidence="4" id="KW-0808">Transferase</keyword>
<dbReference type="EMBL" id="BNJQ01000004">
    <property type="protein sequence ID" value="GHP02842.1"/>
    <property type="molecule type" value="Genomic_DNA"/>
</dbReference>
<dbReference type="GO" id="GO:0000139">
    <property type="term" value="C:Golgi membrane"/>
    <property type="evidence" value="ECO:0007669"/>
    <property type="project" value="UniProtKB-SubCell"/>
</dbReference>
<evidence type="ECO:0000256" key="9">
    <source>
        <dbReference type="ARBA" id="ARBA00023136"/>
    </source>
</evidence>
<keyword evidence="11" id="KW-0175">Coiled coil</keyword>
<keyword evidence="5" id="KW-0812">Transmembrane</keyword>
<evidence type="ECO:0000256" key="12">
    <source>
        <dbReference type="SAM" id="MobiDB-lite"/>
    </source>
</evidence>